<dbReference type="PANTHER" id="PTHR46577">
    <property type="entry name" value="HTH-TYPE TRANSCRIPTIONAL REGULATORY PROTEIN GABR"/>
    <property type="match status" value="1"/>
</dbReference>
<dbReference type="CDD" id="cd00609">
    <property type="entry name" value="AAT_like"/>
    <property type="match status" value="1"/>
</dbReference>
<evidence type="ECO:0000259" key="6">
    <source>
        <dbReference type="PROSITE" id="PS50949"/>
    </source>
</evidence>
<accession>A0A0K1E695</accession>
<evidence type="ECO:0000256" key="4">
    <source>
        <dbReference type="ARBA" id="ARBA00023125"/>
    </source>
</evidence>
<evidence type="ECO:0000256" key="5">
    <source>
        <dbReference type="ARBA" id="ARBA00023163"/>
    </source>
</evidence>
<dbReference type="EMBL" id="CP012159">
    <property type="protein sequence ID" value="AKT36400.1"/>
    <property type="molecule type" value="Genomic_DNA"/>
</dbReference>
<evidence type="ECO:0000313" key="7">
    <source>
        <dbReference type="EMBL" id="AKT36400.1"/>
    </source>
</evidence>
<keyword evidence="8" id="KW-1185">Reference proteome</keyword>
<dbReference type="Gene3D" id="1.10.10.10">
    <property type="entry name" value="Winged helix-like DNA-binding domain superfamily/Winged helix DNA-binding domain"/>
    <property type="match status" value="1"/>
</dbReference>
<gene>
    <name evidence="7" type="primary">gntR</name>
    <name evidence="7" type="ORF">CMC5_005130</name>
</gene>
<dbReference type="SMART" id="SM00345">
    <property type="entry name" value="HTH_GNTR"/>
    <property type="match status" value="1"/>
</dbReference>
<dbReference type="InterPro" id="IPR004839">
    <property type="entry name" value="Aminotransferase_I/II_large"/>
</dbReference>
<dbReference type="InterPro" id="IPR015421">
    <property type="entry name" value="PyrdxlP-dep_Trfase_major"/>
</dbReference>
<keyword evidence="3" id="KW-0805">Transcription regulation</keyword>
<dbReference type="RefSeq" id="WP_156338078.1">
    <property type="nucleotide sequence ID" value="NZ_CP012159.1"/>
</dbReference>
<dbReference type="STRING" id="52.CMC5_005130"/>
<keyword evidence="4" id="KW-0238">DNA-binding</keyword>
<evidence type="ECO:0000256" key="3">
    <source>
        <dbReference type="ARBA" id="ARBA00023015"/>
    </source>
</evidence>
<dbReference type="AlphaFoldDB" id="A0A0K1E695"/>
<dbReference type="SUPFAM" id="SSF53383">
    <property type="entry name" value="PLP-dependent transferases"/>
    <property type="match status" value="1"/>
</dbReference>
<name>A0A0K1E695_CHOCO</name>
<evidence type="ECO:0000256" key="1">
    <source>
        <dbReference type="ARBA" id="ARBA00005384"/>
    </source>
</evidence>
<dbReference type="PANTHER" id="PTHR46577:SF2">
    <property type="entry name" value="TRANSCRIPTIONAL REGULATORY PROTEIN"/>
    <property type="match status" value="1"/>
</dbReference>
<dbReference type="Gene3D" id="3.40.640.10">
    <property type="entry name" value="Type I PLP-dependent aspartate aminotransferase-like (Major domain)"/>
    <property type="match status" value="1"/>
</dbReference>
<reference evidence="7 8" key="1">
    <citation type="submission" date="2015-07" db="EMBL/GenBank/DDBJ databases">
        <title>Genome analysis of myxobacterium Chondromyces crocatus Cm c5 reveals a high potential for natural compound synthesis and the genetic basis for the loss of fruiting body formation.</title>
        <authorList>
            <person name="Zaburannyi N."/>
            <person name="Bunk B."/>
            <person name="Maier J."/>
            <person name="Overmann J."/>
            <person name="Mueller R."/>
        </authorList>
    </citation>
    <scope>NUCLEOTIDE SEQUENCE [LARGE SCALE GENOMIC DNA]</scope>
    <source>
        <strain evidence="7 8">Cm c5</strain>
    </source>
</reference>
<comment type="similarity">
    <text evidence="1">In the C-terminal section; belongs to the class-I pyridoxal-phosphate-dependent aminotransferase family.</text>
</comment>
<dbReference type="CDD" id="cd07377">
    <property type="entry name" value="WHTH_GntR"/>
    <property type="match status" value="1"/>
</dbReference>
<evidence type="ECO:0000256" key="2">
    <source>
        <dbReference type="ARBA" id="ARBA00022898"/>
    </source>
</evidence>
<dbReference type="InterPro" id="IPR036390">
    <property type="entry name" value="WH_DNA-bd_sf"/>
</dbReference>
<dbReference type="InterPro" id="IPR000524">
    <property type="entry name" value="Tscrpt_reg_HTH_GntR"/>
</dbReference>
<dbReference type="InterPro" id="IPR051446">
    <property type="entry name" value="HTH_trans_reg/aminotransferase"/>
</dbReference>
<dbReference type="KEGG" id="ccro:CMC5_005130"/>
<proteinExistence type="inferred from homology"/>
<dbReference type="InterPro" id="IPR036388">
    <property type="entry name" value="WH-like_DNA-bd_sf"/>
</dbReference>
<keyword evidence="2" id="KW-0663">Pyridoxal phosphate</keyword>
<dbReference type="Gene3D" id="3.90.1150.10">
    <property type="entry name" value="Aspartate Aminotransferase, domain 1"/>
    <property type="match status" value="1"/>
</dbReference>
<protein>
    <submittedName>
        <fullName evidence="7">GntR family transcriptional regulator</fullName>
    </submittedName>
</protein>
<keyword evidence="5" id="KW-0804">Transcription</keyword>
<dbReference type="Proteomes" id="UP000067626">
    <property type="component" value="Chromosome"/>
</dbReference>
<dbReference type="InterPro" id="IPR015422">
    <property type="entry name" value="PyrdxlP-dep_Trfase_small"/>
</dbReference>
<dbReference type="GO" id="GO:0003700">
    <property type="term" value="F:DNA-binding transcription factor activity"/>
    <property type="evidence" value="ECO:0007669"/>
    <property type="project" value="InterPro"/>
</dbReference>
<dbReference type="GO" id="GO:0030170">
    <property type="term" value="F:pyridoxal phosphate binding"/>
    <property type="evidence" value="ECO:0007669"/>
    <property type="project" value="InterPro"/>
</dbReference>
<dbReference type="PROSITE" id="PS50949">
    <property type="entry name" value="HTH_GNTR"/>
    <property type="match status" value="1"/>
</dbReference>
<evidence type="ECO:0000313" key="8">
    <source>
        <dbReference type="Proteomes" id="UP000067626"/>
    </source>
</evidence>
<sequence>MTMRAADGSPEVHLYEQVITEMAALIDAGALRPGDRLPSVRRLSRQRGVSVATVVQAYLGLEDRGLVEARPQSGHYVRARRAPLPPEPRSPRPTTTACKVSVRSLVTRVYTAARDPSIVPFGAAYPSPELLPTDKLNRILAVIARSAGWAGVAYDPPPGLPALRRQVARRAVDGGCALGPDEIVTTSGATEALHLCLRVVARRGETIAIESPTYFGLLQLVESLGIRAVEIPSLPRAGMDLDALEEALGRHRIKAVVAIPNFSNPLGAVMPDESKERLVGLLGRRDIPLIEDDTHGDLHFDDVRPRVAKSFDRRGLVMLCSSFSKTLAPGYRVGWVAPGRFRDAVEHLKFAQSVASPTLPQMAVAQLLEEGGYDHHLRALRRRLAAQVVRVSEAVAEHFPAGTRVARPAGGFVLWVELPFGVSSLDLHARAMEKGISVAPGPLFSAKHRFSNCVRLNCGYPWTDQLDQAVRTLGRLVGELSGS</sequence>
<dbReference type="OrthoDB" id="9804020at2"/>
<dbReference type="SUPFAM" id="SSF46785">
    <property type="entry name" value="Winged helix' DNA-binding domain"/>
    <property type="match status" value="1"/>
</dbReference>
<dbReference type="GO" id="GO:0003677">
    <property type="term" value="F:DNA binding"/>
    <property type="evidence" value="ECO:0007669"/>
    <property type="project" value="UniProtKB-KW"/>
</dbReference>
<dbReference type="Pfam" id="PF00392">
    <property type="entry name" value="GntR"/>
    <property type="match status" value="1"/>
</dbReference>
<dbReference type="InterPro" id="IPR015424">
    <property type="entry name" value="PyrdxlP-dep_Trfase"/>
</dbReference>
<feature type="domain" description="HTH gntR-type" evidence="6">
    <location>
        <begin position="12"/>
        <end position="80"/>
    </location>
</feature>
<dbReference type="Pfam" id="PF00155">
    <property type="entry name" value="Aminotran_1_2"/>
    <property type="match status" value="1"/>
</dbReference>
<organism evidence="7 8">
    <name type="scientific">Chondromyces crocatus</name>
    <dbReference type="NCBI Taxonomy" id="52"/>
    <lineage>
        <taxon>Bacteria</taxon>
        <taxon>Pseudomonadati</taxon>
        <taxon>Myxococcota</taxon>
        <taxon>Polyangia</taxon>
        <taxon>Polyangiales</taxon>
        <taxon>Polyangiaceae</taxon>
        <taxon>Chondromyces</taxon>
    </lineage>
</organism>